<sequence>MSEANTATLWRGEPLLPPIGCEVLISHGSDSLDHLCIVTGYEALPSLDGDSANHRLFVHVVYKHNLTTTNARLLRDIRPLTKARSIAQGDA</sequence>
<comment type="caution">
    <text evidence="1">The sequence shown here is derived from an EMBL/GenBank/DDBJ whole genome shotgun (WGS) entry which is preliminary data.</text>
</comment>
<proteinExistence type="predicted"/>
<reference evidence="1 2" key="2">
    <citation type="journal article" date="2017" name="Front. Microbiol.">
        <title>Genomics Reveals a Unique Clone of Burkholderia cenocepacia Harboring an Actively Excising Novel Genomic Island.</title>
        <authorList>
            <person name="Patil P.P."/>
            <person name="Mali S."/>
            <person name="Midha S."/>
            <person name="Gautam V."/>
            <person name="Dash L."/>
            <person name="Kumar S."/>
            <person name="Shastri J."/>
            <person name="Singhal L."/>
            <person name="Patil P.B."/>
        </authorList>
    </citation>
    <scope>NUCLEOTIDE SEQUENCE [LARGE SCALE GENOMIC DNA]</scope>
    <source>
        <strain evidence="1 2">BC-19</strain>
    </source>
</reference>
<dbReference type="RefSeq" id="WP_080324667.1">
    <property type="nucleotide sequence ID" value="NZ_JYMX02000023.1"/>
</dbReference>
<gene>
    <name evidence="1" type="ORF">UE95_025090</name>
</gene>
<accession>A0ABD4UK42</accession>
<evidence type="ECO:0000313" key="2">
    <source>
        <dbReference type="Proteomes" id="UP000191686"/>
    </source>
</evidence>
<organism evidence="1 2">
    <name type="scientific">Burkholderia cenocepacia</name>
    <dbReference type="NCBI Taxonomy" id="95486"/>
    <lineage>
        <taxon>Bacteria</taxon>
        <taxon>Pseudomonadati</taxon>
        <taxon>Pseudomonadota</taxon>
        <taxon>Betaproteobacteria</taxon>
        <taxon>Burkholderiales</taxon>
        <taxon>Burkholderiaceae</taxon>
        <taxon>Burkholderia</taxon>
        <taxon>Burkholderia cepacia complex</taxon>
    </lineage>
</organism>
<name>A0ABD4UK42_9BURK</name>
<dbReference type="AlphaFoldDB" id="A0ABD4UK42"/>
<protein>
    <submittedName>
        <fullName evidence="1">Uncharacterized protein</fullName>
    </submittedName>
</protein>
<reference evidence="1 2" key="1">
    <citation type="journal article" date="2017" name="Front. Microbiol.">
        <title>Genomics reveals a unique clone of Burkholderia cenocepacia harbouring an actively excising novel genomic island.</title>
        <authorList>
            <person name="Patil P."/>
            <person name="Mali S."/>
            <person name="Midha S."/>
            <person name="Gautam V."/>
            <person name="Dash L."/>
            <person name="Kumar S."/>
            <person name="Shastri J."/>
            <person name="Singhal L."/>
            <person name="Patil P.B."/>
        </authorList>
    </citation>
    <scope>NUCLEOTIDE SEQUENCE [LARGE SCALE GENOMIC DNA]</scope>
    <source>
        <strain evidence="1 2">BC-19</strain>
    </source>
</reference>
<dbReference type="Proteomes" id="UP000191686">
    <property type="component" value="Unassembled WGS sequence"/>
</dbReference>
<dbReference type="EMBL" id="JYMX02000023">
    <property type="protein sequence ID" value="MCW3714569.1"/>
    <property type="molecule type" value="Genomic_DNA"/>
</dbReference>
<evidence type="ECO:0000313" key="1">
    <source>
        <dbReference type="EMBL" id="MCW3714569.1"/>
    </source>
</evidence>